<dbReference type="GO" id="GO:0016491">
    <property type="term" value="F:oxidoreductase activity"/>
    <property type="evidence" value="ECO:0007669"/>
    <property type="project" value="UniProtKB-KW"/>
</dbReference>
<keyword evidence="4" id="KW-1185">Reference proteome</keyword>
<dbReference type="KEGG" id="abas:ACPOL_3806"/>
<accession>A0A2Z5G375</accession>
<dbReference type="Proteomes" id="UP000253606">
    <property type="component" value="Chromosome"/>
</dbReference>
<dbReference type="Pfam" id="PF00248">
    <property type="entry name" value="Aldo_ket_red"/>
    <property type="match status" value="1"/>
</dbReference>
<dbReference type="InterPro" id="IPR036812">
    <property type="entry name" value="NAD(P)_OxRdtase_dom_sf"/>
</dbReference>
<dbReference type="InterPro" id="IPR020471">
    <property type="entry name" value="AKR"/>
</dbReference>
<feature type="domain" description="NADP-dependent oxidoreductase" evidence="2">
    <location>
        <begin position="13"/>
        <end position="307"/>
    </location>
</feature>
<proteinExistence type="predicted"/>
<dbReference type="InterPro" id="IPR023210">
    <property type="entry name" value="NADP_OxRdtase_dom"/>
</dbReference>
<keyword evidence="1" id="KW-0560">Oxidoreductase</keyword>
<gene>
    <name evidence="3" type="ORF">ACPOL_3806</name>
</gene>
<dbReference type="RefSeq" id="WP_114208167.1">
    <property type="nucleotide sequence ID" value="NZ_CP030840.1"/>
</dbReference>
<dbReference type="EMBL" id="CP030840">
    <property type="protein sequence ID" value="AXC13085.1"/>
    <property type="molecule type" value="Genomic_DNA"/>
</dbReference>
<evidence type="ECO:0000259" key="2">
    <source>
        <dbReference type="Pfam" id="PF00248"/>
    </source>
</evidence>
<dbReference type="PROSITE" id="PS00062">
    <property type="entry name" value="ALDOKETO_REDUCTASE_2"/>
    <property type="match status" value="1"/>
</dbReference>
<dbReference type="InterPro" id="IPR018170">
    <property type="entry name" value="Aldo/ket_reductase_CS"/>
</dbReference>
<dbReference type="AlphaFoldDB" id="A0A2Z5G375"/>
<sequence length="329" mass="36467">MEFTNLNNGNVSRIGLGTWALGGLDWGNVSDQDAIATCLAIFEHGINLIDTAPVYGNGRAEEVVGKAIREHGHREDFYIATKAGLERGTEGIVAKVTPERLRQELSASLTRLDTDYIDLYQIHWPDTAEPLEAAAEQMLKFYDAGAIRAIGVSNFSPEQMDVFRAVAPLHSCQPPYNIFERAIDADVLPYCRRHSIAVLAYSAICRSLLGGRLAATQQFDASDIRSVDPKFQQPRFSQYLDAVARLDRFARERYGKRVLHLALRWVLDRSGVSVALFGARHPAQLEAVEEVMDWNLDAAGFEEIDAIVTETVLDPVGPEYLAPAHRISA</sequence>
<dbReference type="OrthoDB" id="9773828at2"/>
<dbReference type="PANTHER" id="PTHR43364:SF4">
    <property type="entry name" value="NAD(P)-LINKED OXIDOREDUCTASE SUPERFAMILY PROTEIN"/>
    <property type="match status" value="1"/>
</dbReference>
<dbReference type="PRINTS" id="PR00069">
    <property type="entry name" value="ALDKETRDTASE"/>
</dbReference>
<evidence type="ECO:0000256" key="1">
    <source>
        <dbReference type="ARBA" id="ARBA00023002"/>
    </source>
</evidence>
<dbReference type="GO" id="GO:0005829">
    <property type="term" value="C:cytosol"/>
    <property type="evidence" value="ECO:0007669"/>
    <property type="project" value="TreeGrafter"/>
</dbReference>
<name>A0A2Z5G375_9BACT</name>
<dbReference type="SUPFAM" id="SSF51430">
    <property type="entry name" value="NAD(P)-linked oxidoreductase"/>
    <property type="match status" value="1"/>
</dbReference>
<dbReference type="PANTHER" id="PTHR43364">
    <property type="entry name" value="NADH-SPECIFIC METHYLGLYOXAL REDUCTASE-RELATED"/>
    <property type="match status" value="1"/>
</dbReference>
<dbReference type="Gene3D" id="3.20.20.100">
    <property type="entry name" value="NADP-dependent oxidoreductase domain"/>
    <property type="match status" value="1"/>
</dbReference>
<protein>
    <submittedName>
        <fullName evidence="3">Putative aldo/keto reductase</fullName>
    </submittedName>
</protein>
<evidence type="ECO:0000313" key="3">
    <source>
        <dbReference type="EMBL" id="AXC13085.1"/>
    </source>
</evidence>
<dbReference type="InterPro" id="IPR050523">
    <property type="entry name" value="AKR_Detox_Biosynth"/>
</dbReference>
<organism evidence="3 4">
    <name type="scientific">Acidisarcina polymorpha</name>
    <dbReference type="NCBI Taxonomy" id="2211140"/>
    <lineage>
        <taxon>Bacteria</taxon>
        <taxon>Pseudomonadati</taxon>
        <taxon>Acidobacteriota</taxon>
        <taxon>Terriglobia</taxon>
        <taxon>Terriglobales</taxon>
        <taxon>Acidobacteriaceae</taxon>
        <taxon>Acidisarcina</taxon>
    </lineage>
</organism>
<reference evidence="3 4" key="1">
    <citation type="journal article" date="2018" name="Front. Microbiol.">
        <title>Hydrolytic Capabilities as a Key to Environmental Success: Chitinolytic and Cellulolytic Acidobacteria From Acidic Sub-arctic Soils and Boreal Peatlands.</title>
        <authorList>
            <person name="Belova S.E."/>
            <person name="Ravin N.V."/>
            <person name="Pankratov T.A."/>
            <person name="Rakitin A.L."/>
            <person name="Ivanova A.A."/>
            <person name="Beletsky A.V."/>
            <person name="Mardanov A.V."/>
            <person name="Sinninghe Damste J.S."/>
            <person name="Dedysh S.N."/>
        </authorList>
    </citation>
    <scope>NUCLEOTIDE SEQUENCE [LARGE SCALE GENOMIC DNA]</scope>
    <source>
        <strain evidence="3 4">SBC82</strain>
    </source>
</reference>
<evidence type="ECO:0000313" key="4">
    <source>
        <dbReference type="Proteomes" id="UP000253606"/>
    </source>
</evidence>